<accession>A0AA48P807</accession>
<organism evidence="2">
    <name type="scientific">Malaco herpesvirus 2</name>
    <dbReference type="NCBI Taxonomy" id="3031798"/>
    <lineage>
        <taxon>Viruses</taxon>
        <taxon>Duplodnaviria</taxon>
        <taxon>Heunggongvirae</taxon>
        <taxon>Peploviricota</taxon>
        <taxon>Herviviricetes</taxon>
        <taxon>Herpesvirales</taxon>
        <taxon>Malacoherpesviridae</taxon>
    </lineage>
</organism>
<keyword evidence="1" id="KW-0472">Membrane</keyword>
<proteinExistence type="predicted"/>
<reference evidence="2" key="2">
    <citation type="submission" date="2023-01" db="EMBL/GenBank/DDBJ databases">
        <authorList>
            <person name="Rosani U."/>
            <person name="Delmont T.O."/>
            <person name="Gaia M."/>
            <person name="Krupovic M."/>
        </authorList>
    </citation>
    <scope>NUCLEOTIDE SEQUENCE</scope>
    <source>
        <strain evidence="2">MalacoHV2/Med/2018 153</strain>
    </source>
</reference>
<sequence length="115" mass="13254">MIYCPLSIIYICFLIFRNVKKLVHIIWSTSSRISMLVLHILRMSSSRYTVSNGIFGFNSLNASITAALTQELLKRSLIILNISFIFFNFVLKCIMCISTSKYDNLESSLRKFTIL</sequence>
<keyword evidence="1" id="KW-1133">Transmembrane helix</keyword>
<evidence type="ECO:0000256" key="1">
    <source>
        <dbReference type="SAM" id="Phobius"/>
    </source>
</evidence>
<evidence type="ECO:0000313" key="2">
    <source>
        <dbReference type="EMBL" id="DBA11582.1"/>
    </source>
</evidence>
<name>A0AA48P807_9VIRU</name>
<dbReference type="EMBL" id="BK063060">
    <property type="protein sequence ID" value="DBA11582.1"/>
    <property type="molecule type" value="Genomic_DNA"/>
</dbReference>
<protein>
    <submittedName>
        <fullName evidence="2">ORF42</fullName>
    </submittedName>
</protein>
<feature type="transmembrane region" description="Helical" evidence="1">
    <location>
        <begin position="78"/>
        <end position="100"/>
    </location>
</feature>
<keyword evidence="1" id="KW-0812">Transmembrane</keyword>
<reference evidence="2" key="1">
    <citation type="journal article" date="2023" name="Front. Mar. Sci.">
        <title>Tracing the invertebrate herpesviruses in the global sequence datasets.</title>
        <authorList>
            <person name="Rosani U."/>
            <person name="Gaia M."/>
            <person name="Delmont T.O."/>
            <person name="Krupovic M."/>
        </authorList>
    </citation>
    <scope>NUCLEOTIDE SEQUENCE</scope>
    <source>
        <strain evidence="2">MalacoHV2/Med/2018 153</strain>
    </source>
</reference>